<evidence type="ECO:0000256" key="4">
    <source>
        <dbReference type="RuleBase" id="RU362118"/>
    </source>
</evidence>
<dbReference type="AlphaFoldDB" id="A0A212S7I1"/>
<reference evidence="7" key="1">
    <citation type="submission" date="2017-06" db="EMBL/GenBank/DDBJ databases">
        <authorList>
            <person name="Varghese N."/>
            <person name="Submissions S."/>
        </authorList>
    </citation>
    <scope>NUCLEOTIDE SEQUENCE [LARGE SCALE GENOMIC DNA]</scope>
    <source>
        <strain evidence="7">DSM 137</strain>
    </source>
</reference>
<proteinExistence type="inferred from homology"/>
<evidence type="ECO:0000256" key="3">
    <source>
        <dbReference type="PIRSR" id="PIRSR001434-2"/>
    </source>
</evidence>
<protein>
    <submittedName>
        <fullName evidence="6">Cystathionine gamma-synthase/methionine-gamma-lyase</fullName>
    </submittedName>
</protein>
<dbReference type="Pfam" id="PF01053">
    <property type="entry name" value="Cys_Met_Meta_PP"/>
    <property type="match status" value="1"/>
</dbReference>
<dbReference type="PANTHER" id="PTHR11808:SF80">
    <property type="entry name" value="CYSTATHIONINE GAMMA-LYASE"/>
    <property type="match status" value="1"/>
</dbReference>
<dbReference type="Gene3D" id="3.40.640.10">
    <property type="entry name" value="Type I PLP-dependent aspartate aminotransferase-like (Major domain)"/>
    <property type="match status" value="1"/>
</dbReference>
<dbReference type="InterPro" id="IPR000277">
    <property type="entry name" value="Cys/Met-Metab_PyrdxlP-dep_enz"/>
</dbReference>
<dbReference type="InterPro" id="IPR015424">
    <property type="entry name" value="PyrdxlP-dep_Trfase"/>
</dbReference>
<feature type="modified residue" description="N6-(pyridoxal phosphate)lysine" evidence="3">
    <location>
        <position position="210"/>
    </location>
</feature>
<name>A0A212S7I1_RHOAC</name>
<dbReference type="FunFam" id="3.40.640.10:FF:000046">
    <property type="entry name" value="Cystathionine gamma-lyase"/>
    <property type="match status" value="1"/>
</dbReference>
<evidence type="ECO:0000313" key="7">
    <source>
        <dbReference type="Proteomes" id="UP000198418"/>
    </source>
</evidence>
<dbReference type="PANTHER" id="PTHR11808">
    <property type="entry name" value="TRANS-SULFURATION ENZYME FAMILY MEMBER"/>
    <property type="match status" value="1"/>
</dbReference>
<dbReference type="GO" id="GO:0016846">
    <property type="term" value="F:carbon-sulfur lyase activity"/>
    <property type="evidence" value="ECO:0007669"/>
    <property type="project" value="TreeGrafter"/>
</dbReference>
<comment type="cofactor">
    <cofactor evidence="1 4">
        <name>pyridoxal 5'-phosphate</name>
        <dbReference type="ChEBI" id="CHEBI:597326"/>
    </cofactor>
</comment>
<dbReference type="GO" id="GO:0005737">
    <property type="term" value="C:cytoplasm"/>
    <property type="evidence" value="ECO:0007669"/>
    <property type="project" value="TreeGrafter"/>
</dbReference>
<dbReference type="PIRSF" id="PIRSF001434">
    <property type="entry name" value="CGS"/>
    <property type="match status" value="1"/>
</dbReference>
<evidence type="ECO:0000256" key="2">
    <source>
        <dbReference type="ARBA" id="ARBA00022898"/>
    </source>
</evidence>
<keyword evidence="6" id="KW-0456">Lyase</keyword>
<dbReference type="InterPro" id="IPR015421">
    <property type="entry name" value="PyrdxlP-dep_Trfase_major"/>
</dbReference>
<keyword evidence="7" id="KW-1185">Reference proteome</keyword>
<organism evidence="6 7">
    <name type="scientific">Rhodoblastus acidophilus</name>
    <name type="common">Rhodopseudomonas acidophila</name>
    <dbReference type="NCBI Taxonomy" id="1074"/>
    <lineage>
        <taxon>Bacteria</taxon>
        <taxon>Pseudomonadati</taxon>
        <taxon>Pseudomonadota</taxon>
        <taxon>Alphaproteobacteria</taxon>
        <taxon>Hyphomicrobiales</taxon>
        <taxon>Rhodoblastaceae</taxon>
        <taxon>Rhodoblastus</taxon>
    </lineage>
</organism>
<keyword evidence="2 3" id="KW-0663">Pyridoxal phosphate</keyword>
<feature type="region of interest" description="Disordered" evidence="5">
    <location>
        <begin position="1"/>
        <end position="21"/>
    </location>
</feature>
<evidence type="ECO:0000256" key="5">
    <source>
        <dbReference type="SAM" id="MobiDB-lite"/>
    </source>
</evidence>
<evidence type="ECO:0000313" key="6">
    <source>
        <dbReference type="EMBL" id="SNB81082.1"/>
    </source>
</evidence>
<dbReference type="EMBL" id="FYDG01000014">
    <property type="protein sequence ID" value="SNB81082.1"/>
    <property type="molecule type" value="Genomic_DNA"/>
</dbReference>
<dbReference type="GO" id="GO:0019346">
    <property type="term" value="P:transsulfuration"/>
    <property type="evidence" value="ECO:0007669"/>
    <property type="project" value="InterPro"/>
</dbReference>
<dbReference type="InterPro" id="IPR015422">
    <property type="entry name" value="PyrdxlP-dep_Trfase_small"/>
</dbReference>
<sequence length="400" mass="41895">MTAGAPMKPATTAVHAGLGAPRPGEPVLSPLVPATSFYADPDVIGFSANDLGDDAPHFYARWSNPSAAALEARLARLEAAEAALSFASGMAAISGLFLHRLKAGDHLVLSNVCYAGVAELARALPNHGVAVTAVDTSDLAAVANALRPETKLVHIETPANPILRLADIAALADLAHQTGAALSVDSTLATPIATQPIQLGADFVVHSLTKYACGHGDALGGAVIGKNDAIAALRRDALIHLGAAINPFAAWLILRGLETLPQRMAAHANNACSVAGFLESAPGVKRVIYPGLPSHPQHALARRQMRNFSGMVSFVVDDGAEVARRLAQKLKLVAYAVSLGKTRSLIFHIPTADLLRSSFHLEGRDAESYRDWAGDGVFRLSVGIEDADDIIADLEQALLR</sequence>
<evidence type="ECO:0000256" key="1">
    <source>
        <dbReference type="ARBA" id="ARBA00001933"/>
    </source>
</evidence>
<comment type="similarity">
    <text evidence="4">Belongs to the trans-sulfuration enzymes family.</text>
</comment>
<accession>A0A212S7I1</accession>
<dbReference type="Gene3D" id="3.90.1150.10">
    <property type="entry name" value="Aspartate Aminotransferase, domain 1"/>
    <property type="match status" value="1"/>
</dbReference>
<dbReference type="GO" id="GO:0030170">
    <property type="term" value="F:pyridoxal phosphate binding"/>
    <property type="evidence" value="ECO:0007669"/>
    <property type="project" value="InterPro"/>
</dbReference>
<dbReference type="Proteomes" id="UP000198418">
    <property type="component" value="Unassembled WGS sequence"/>
</dbReference>
<dbReference type="SUPFAM" id="SSF53383">
    <property type="entry name" value="PLP-dependent transferases"/>
    <property type="match status" value="1"/>
</dbReference>
<gene>
    <name evidence="6" type="ORF">SAMN06265338_11460</name>
</gene>